<accession>A0A073AVN8</accession>
<dbReference type="STRING" id="28042.GU90_12895"/>
<dbReference type="SUPFAM" id="SSF52540">
    <property type="entry name" value="P-loop containing nucleoside triphosphate hydrolases"/>
    <property type="match status" value="2"/>
</dbReference>
<keyword evidence="3 6" id="KW-0067">ATP-binding</keyword>
<evidence type="ECO:0000259" key="5">
    <source>
        <dbReference type="PROSITE" id="PS50893"/>
    </source>
</evidence>
<feature type="coiled-coil region" evidence="4">
    <location>
        <begin position="79"/>
        <end position="110"/>
    </location>
</feature>
<keyword evidence="4" id="KW-0175">Coiled coil</keyword>
<dbReference type="Pfam" id="PF00005">
    <property type="entry name" value="ABC_tran"/>
    <property type="match status" value="2"/>
</dbReference>
<dbReference type="EMBL" id="JNVU01000031">
    <property type="protein sequence ID" value="KEI43873.1"/>
    <property type="molecule type" value="Genomic_DNA"/>
</dbReference>
<dbReference type="InterPro" id="IPR027417">
    <property type="entry name" value="P-loop_NTPase"/>
</dbReference>
<dbReference type="Proteomes" id="UP000031419">
    <property type="component" value="Unassembled WGS sequence"/>
</dbReference>
<organism evidence="6 7">
    <name type="scientific">Saccharopolyspora rectivirgula</name>
    <dbReference type="NCBI Taxonomy" id="28042"/>
    <lineage>
        <taxon>Bacteria</taxon>
        <taxon>Bacillati</taxon>
        <taxon>Actinomycetota</taxon>
        <taxon>Actinomycetes</taxon>
        <taxon>Pseudonocardiales</taxon>
        <taxon>Pseudonocardiaceae</taxon>
        <taxon>Saccharopolyspora</taxon>
    </lineage>
</organism>
<sequence length="540" mass="59663">MSAVLLARDLTKTYVDRQVLKGVSLTAPPGRRIGLVGENGVGKTTLLRLLAGLEQPDSGEVHRPEDVGFLPQEPSFSPRETLADVLDRALDEYRQANKQLRELSEVLAEHPDDAEALADYGRVLEWAEQHALWDVDHRADEVLAGLGLSEIQRSRPIGTLSGGQRSRLALALLLLRQPQVLLLDEPTNHLDEKAAEFLQQHLVHLPGAVVLASHDRVFLDEVCTGILDLDPALDGPTYYGGAFSDYLQQKRAERARWEQRYAEEQAELAQLRHSVRVTARQVSRHAPRGNTSKLAYDYKGGRVQKQISRRVRNAQRRLDELSKQQVRKPPKPLRFAASLSSAGSTDLVVQVRHAAVERRVRVEHLDIAGDTRLLITGANGAGKSTLLQLLAGRLTPDAGTVQRRGNARVGLLEQDVVFPDPHRTPRQVYASATAGLRHEVVPLVELGLIAPADVDRPLGVLSVGQRRRLALALLVASPPHLLLLDEPTNHISLSLVGELEEALQTAPGAVVVASHDRWLRRRWQDPRLHLAAGRVVGREE</sequence>
<evidence type="ECO:0000256" key="1">
    <source>
        <dbReference type="ARBA" id="ARBA00022737"/>
    </source>
</evidence>
<evidence type="ECO:0000256" key="3">
    <source>
        <dbReference type="ARBA" id="ARBA00022840"/>
    </source>
</evidence>
<dbReference type="InterPro" id="IPR017871">
    <property type="entry name" value="ABC_transporter-like_CS"/>
</dbReference>
<evidence type="ECO:0000313" key="6">
    <source>
        <dbReference type="EMBL" id="KEI43873.1"/>
    </source>
</evidence>
<keyword evidence="2" id="KW-0547">Nucleotide-binding</keyword>
<dbReference type="OrthoDB" id="3169603at2"/>
<dbReference type="AlphaFoldDB" id="A0A073AVN8"/>
<dbReference type="eggNOG" id="COG0488">
    <property type="taxonomic scope" value="Bacteria"/>
</dbReference>
<dbReference type="PANTHER" id="PTHR19211:SF14">
    <property type="entry name" value="ATP-BINDING CASSETTE SUB-FAMILY F MEMBER 1"/>
    <property type="match status" value="1"/>
</dbReference>
<dbReference type="Gene3D" id="3.40.50.300">
    <property type="entry name" value="P-loop containing nucleotide triphosphate hydrolases"/>
    <property type="match status" value="3"/>
</dbReference>
<evidence type="ECO:0000256" key="4">
    <source>
        <dbReference type="SAM" id="Coils"/>
    </source>
</evidence>
<gene>
    <name evidence="6" type="ORF">GU90_12895</name>
</gene>
<dbReference type="SMART" id="SM00382">
    <property type="entry name" value="AAA"/>
    <property type="match status" value="2"/>
</dbReference>
<feature type="domain" description="ABC transporter" evidence="5">
    <location>
        <begin position="342"/>
        <end position="540"/>
    </location>
</feature>
<dbReference type="RefSeq" id="WP_029720646.1">
    <property type="nucleotide sequence ID" value="NZ_JNVU01000031.1"/>
</dbReference>
<dbReference type="GO" id="GO:0005524">
    <property type="term" value="F:ATP binding"/>
    <property type="evidence" value="ECO:0007669"/>
    <property type="project" value="UniProtKB-KW"/>
</dbReference>
<evidence type="ECO:0000256" key="2">
    <source>
        <dbReference type="ARBA" id="ARBA00022741"/>
    </source>
</evidence>
<dbReference type="GO" id="GO:0016887">
    <property type="term" value="F:ATP hydrolysis activity"/>
    <property type="evidence" value="ECO:0007669"/>
    <property type="project" value="InterPro"/>
</dbReference>
<dbReference type="PANTHER" id="PTHR19211">
    <property type="entry name" value="ATP-BINDING TRANSPORT PROTEIN-RELATED"/>
    <property type="match status" value="1"/>
</dbReference>
<dbReference type="PROSITE" id="PS00211">
    <property type="entry name" value="ABC_TRANSPORTER_1"/>
    <property type="match status" value="2"/>
</dbReference>
<dbReference type="PROSITE" id="PS50893">
    <property type="entry name" value="ABC_TRANSPORTER_2"/>
    <property type="match status" value="2"/>
</dbReference>
<name>A0A073AVN8_9PSEU</name>
<dbReference type="CDD" id="cd03221">
    <property type="entry name" value="ABCF_EF-3"/>
    <property type="match status" value="2"/>
</dbReference>
<reference evidence="6 7" key="1">
    <citation type="submission" date="2014-06" db="EMBL/GenBank/DDBJ databases">
        <title>Saccharopolyspora rectivirgula DSM-43113 Genome sequencing.</title>
        <authorList>
            <person name="Barrera C."/>
            <person name="Millon L."/>
            <person name="Rognon B."/>
            <person name="Zaugg C."/>
            <person name="Monod M."/>
        </authorList>
    </citation>
    <scope>NUCLEOTIDE SEQUENCE [LARGE SCALE GENOMIC DNA]</scope>
    <source>
        <strain evidence="6 7">DSM 43113</strain>
    </source>
</reference>
<keyword evidence="7" id="KW-1185">Reference proteome</keyword>
<dbReference type="InterPro" id="IPR050611">
    <property type="entry name" value="ABCF"/>
</dbReference>
<comment type="caution">
    <text evidence="6">The sequence shown here is derived from an EMBL/GenBank/DDBJ whole genome shotgun (WGS) entry which is preliminary data.</text>
</comment>
<feature type="coiled-coil region" evidence="4">
    <location>
        <begin position="247"/>
        <end position="274"/>
    </location>
</feature>
<feature type="domain" description="ABC transporter" evidence="5">
    <location>
        <begin position="5"/>
        <end position="259"/>
    </location>
</feature>
<protein>
    <submittedName>
        <fullName evidence="6">Antibiotic ABC transporter ATP-binding protein</fullName>
    </submittedName>
</protein>
<dbReference type="FunFam" id="3.40.50.300:FF:000011">
    <property type="entry name" value="Putative ABC transporter ATP-binding component"/>
    <property type="match status" value="1"/>
</dbReference>
<evidence type="ECO:0000313" key="7">
    <source>
        <dbReference type="Proteomes" id="UP000031419"/>
    </source>
</evidence>
<proteinExistence type="predicted"/>
<keyword evidence="1" id="KW-0677">Repeat</keyword>
<dbReference type="InterPro" id="IPR003593">
    <property type="entry name" value="AAA+_ATPase"/>
</dbReference>
<dbReference type="InterPro" id="IPR003439">
    <property type="entry name" value="ABC_transporter-like_ATP-bd"/>
</dbReference>